<feature type="transmembrane region" description="Helical" evidence="2">
    <location>
        <begin position="15"/>
        <end position="38"/>
    </location>
</feature>
<feature type="region of interest" description="Disordered" evidence="1">
    <location>
        <begin position="461"/>
        <end position="498"/>
    </location>
</feature>
<dbReference type="EMBL" id="KZ989293">
    <property type="protein sequence ID" value="RKP26985.1"/>
    <property type="molecule type" value="Genomic_DNA"/>
</dbReference>
<keyword evidence="5" id="KW-1185">Reference proteome</keyword>
<proteinExistence type="predicted"/>
<dbReference type="AlphaFoldDB" id="A0A4P9Z3I9"/>
<feature type="transmembrane region" description="Helical" evidence="2">
    <location>
        <begin position="265"/>
        <end position="286"/>
    </location>
</feature>
<gene>
    <name evidence="4" type="ORF">SYNPS1DRAFT_27343</name>
</gene>
<evidence type="ECO:0000259" key="3">
    <source>
        <dbReference type="PROSITE" id="PS50132"/>
    </source>
</evidence>
<keyword evidence="2" id="KW-0812">Transmembrane</keyword>
<evidence type="ECO:0000313" key="5">
    <source>
        <dbReference type="Proteomes" id="UP000278143"/>
    </source>
</evidence>
<dbReference type="PROSITE" id="PS50132">
    <property type="entry name" value="RGS"/>
    <property type="match status" value="1"/>
</dbReference>
<protein>
    <recommendedName>
        <fullName evidence="3">RGS domain-containing protein</fullName>
    </recommendedName>
</protein>
<evidence type="ECO:0000256" key="1">
    <source>
        <dbReference type="SAM" id="MobiDB-lite"/>
    </source>
</evidence>
<dbReference type="InterPro" id="IPR016137">
    <property type="entry name" value="RGS"/>
</dbReference>
<sequence length="587" mass="66634">MSDLSDNTREYNLPVLFYTFCGVLNSIYVLDLGIFLYISRTELPLQHRGRFLTCIHVLGSIIFSVATFVPLPYRSSFSCDAYYWLFSIGVTLWTTSLALKFWRLIWLYELNRGRLATEQEKQQQIRRLSLQHYDGNNGNNGGNGDNGDNHQPSASDRDEPSQSASTVASSRATPGSLPQNVPLPLSHALSVDLLREEEATARQQLFHPTHCGIQADVLALILDTPQKLCHRSREVQRPTALEDSQMHRLTRKLVAIKVLRPQYHVYVVAFILLVSVVFSIGIVLLSSNLSTSPGLPLSDCANEWPIFLPNIVMSFFFICIFPAIGAIIWYTTDAYGIRNEFIIQAIVGMLGMIIFLLLLYVEGDGWIRARHHFPPVIVPEIVRIVSHVMTVAWPVFYLLYERHLLERKRRRTSAELAELLSKSISSDENAFEVFLEALDNREFLRKVGKLDMSGAAIIATAKQSPSSSSSMPIRLSNRHPARSSEIARDNRPASPTQNEIEEVHAAEDTGSAQDAALLAQELVKLYREYIIPYSPNELNITCNCREALVQAYEQERLTFESFEPARYEILQLVFQNTWPRMLRSELR</sequence>
<keyword evidence="2" id="KW-0472">Membrane</keyword>
<evidence type="ECO:0000256" key="2">
    <source>
        <dbReference type="SAM" id="Phobius"/>
    </source>
</evidence>
<feature type="domain" description="RGS" evidence="3">
    <location>
        <begin position="499"/>
        <end position="587"/>
    </location>
</feature>
<feature type="transmembrane region" description="Helical" evidence="2">
    <location>
        <begin position="341"/>
        <end position="361"/>
    </location>
</feature>
<evidence type="ECO:0000313" key="4">
    <source>
        <dbReference type="EMBL" id="RKP26985.1"/>
    </source>
</evidence>
<dbReference type="SUPFAM" id="SSF48097">
    <property type="entry name" value="Regulator of G-protein signaling, RGS"/>
    <property type="match status" value="1"/>
</dbReference>
<dbReference type="InterPro" id="IPR044926">
    <property type="entry name" value="RGS_subdomain_2"/>
</dbReference>
<organism evidence="4 5">
    <name type="scientific">Syncephalis pseudoplumigaleata</name>
    <dbReference type="NCBI Taxonomy" id="1712513"/>
    <lineage>
        <taxon>Eukaryota</taxon>
        <taxon>Fungi</taxon>
        <taxon>Fungi incertae sedis</taxon>
        <taxon>Zoopagomycota</taxon>
        <taxon>Zoopagomycotina</taxon>
        <taxon>Zoopagomycetes</taxon>
        <taxon>Zoopagales</taxon>
        <taxon>Piptocephalidaceae</taxon>
        <taxon>Syncephalis</taxon>
    </lineage>
</organism>
<dbReference type="Gene3D" id="1.10.167.10">
    <property type="entry name" value="Regulator of G-protein Signalling 4, domain 2"/>
    <property type="match status" value="1"/>
</dbReference>
<dbReference type="InterPro" id="IPR036305">
    <property type="entry name" value="RGS_sf"/>
</dbReference>
<feature type="compositionally biased region" description="Polar residues" evidence="1">
    <location>
        <begin position="161"/>
        <end position="179"/>
    </location>
</feature>
<feature type="region of interest" description="Disordered" evidence="1">
    <location>
        <begin position="132"/>
        <end position="181"/>
    </location>
</feature>
<keyword evidence="2" id="KW-1133">Transmembrane helix</keyword>
<accession>A0A4P9Z3I9</accession>
<name>A0A4P9Z3I9_9FUNG</name>
<feature type="transmembrane region" description="Helical" evidence="2">
    <location>
        <begin position="81"/>
        <end position="102"/>
    </location>
</feature>
<dbReference type="Proteomes" id="UP000278143">
    <property type="component" value="Unassembled WGS sequence"/>
</dbReference>
<reference evidence="5" key="1">
    <citation type="journal article" date="2018" name="Nat. Microbiol.">
        <title>Leveraging single-cell genomics to expand the fungal tree of life.</title>
        <authorList>
            <person name="Ahrendt S.R."/>
            <person name="Quandt C.A."/>
            <person name="Ciobanu D."/>
            <person name="Clum A."/>
            <person name="Salamov A."/>
            <person name="Andreopoulos B."/>
            <person name="Cheng J.F."/>
            <person name="Woyke T."/>
            <person name="Pelin A."/>
            <person name="Henrissat B."/>
            <person name="Reynolds N.K."/>
            <person name="Benny G.L."/>
            <person name="Smith M.E."/>
            <person name="James T.Y."/>
            <person name="Grigoriev I.V."/>
        </authorList>
    </citation>
    <scope>NUCLEOTIDE SEQUENCE [LARGE SCALE GENOMIC DNA]</scope>
    <source>
        <strain evidence="5">Benny S71-1</strain>
    </source>
</reference>
<feature type="transmembrane region" description="Helical" evidence="2">
    <location>
        <begin position="50"/>
        <end position="69"/>
    </location>
</feature>
<feature type="transmembrane region" description="Helical" evidence="2">
    <location>
        <begin position="306"/>
        <end position="329"/>
    </location>
</feature>
<feature type="transmembrane region" description="Helical" evidence="2">
    <location>
        <begin position="381"/>
        <end position="400"/>
    </location>
</feature>
<dbReference type="OrthoDB" id="196547at2759"/>